<dbReference type="GO" id="GO:0016787">
    <property type="term" value="F:hydrolase activity"/>
    <property type="evidence" value="ECO:0007669"/>
    <property type="project" value="UniProtKB-KW"/>
</dbReference>
<keyword evidence="2 3" id="KW-0119">Carbohydrate metabolism</keyword>
<dbReference type="SUPFAM" id="SSF88713">
    <property type="entry name" value="Glycoside hydrolase/deacetylase"/>
    <property type="match status" value="1"/>
</dbReference>
<dbReference type="PANTHER" id="PTHR36306:SF3">
    <property type="entry name" value="GLYCOSIDE HYDROLASE FAMILY 57"/>
    <property type="match status" value="1"/>
</dbReference>
<sequence length="792" mass="87726">MGKFVCIHGHFYQPPRENPWLEAVEVQDSAAPFHDWNQRVTAEGYAPNAAARVLNPAGKIEDIVSNYQRVSFNFGPTLLDWMAKEKPGMVEALQEADRVSRERWGHGNAMAQVYNHLIMPLATRRDKLTQIRWGLKDFAHYFGRPAEGMWLAETAVDLESLELMAAEGVKFTILAPHQAQAVRPLEGADWQKVGPEGVDGSRAYRVSTPAGDIAVFFYQGPMSRGVAFEGLLDDGARFAARIKDALPGGENPLLLLATDGESYGHHHRFGEMALAFALNRLEQDPEVQLINPAAYLEAHPPQWEARVLEDSSWSCPHGVERWRSNCGCALDPGRGWSQAWRTPLRQAVDRLLERLSAVMEEAGGALFKDPWAARDAYVDLILDDSLEAREKFLGEHQSHVLSPEEVMRVFMLLESQRWGLFAATSCAWFFDDLAGIEAVQNLRFAARALQLAGELDGGGWEEEIMGILAQARSNQPGEGDGDDIWRRRVAPAKVGPRRVAAHAAISGVMGEEPPPEELFVYDLISSGHRHRSNLGLDLSWGKLTVTHRRLGRPHPIVYAALHTGGHEFLAQVAYDPGEWDPVALEQPVEPLLRMLDQRGIRELMAKSLGGDAFTLGDLFLEGRRSLAQEMLSRTLAGEFDLARNLYDTHRDTMRFLQEINVPRPKLFEALASAVLAGELIQLLVGDPRSLSPGRLGEIVSQARELDLNLEGPRVNRAVEEALSVEVAALAAEPGDAMALERAGAILDLREALSLDPNLWEAQNIVFGLAQRLGRQNLTEGLAALGRRLNLDL</sequence>
<dbReference type="GO" id="GO:0005975">
    <property type="term" value="P:carbohydrate metabolic process"/>
    <property type="evidence" value="ECO:0007669"/>
    <property type="project" value="InterPro"/>
</dbReference>
<evidence type="ECO:0000256" key="2">
    <source>
        <dbReference type="ARBA" id="ARBA00023277"/>
    </source>
</evidence>
<dbReference type="Gene3D" id="3.20.110.10">
    <property type="entry name" value="Glycoside hydrolase 38, N terminal domain"/>
    <property type="match status" value="2"/>
</dbReference>
<dbReference type="Pfam" id="PF03065">
    <property type="entry name" value="Glyco_hydro_57"/>
    <property type="match status" value="1"/>
</dbReference>
<dbReference type="InterPro" id="IPR004300">
    <property type="entry name" value="Glyco_hydro_57_N"/>
</dbReference>
<evidence type="ECO:0000259" key="4">
    <source>
        <dbReference type="Pfam" id="PF03065"/>
    </source>
</evidence>
<organism evidence="5 6">
    <name type="scientific">Desulfoferula mesophila</name>
    <dbReference type="NCBI Taxonomy" id="3058419"/>
    <lineage>
        <taxon>Bacteria</taxon>
        <taxon>Pseudomonadati</taxon>
        <taxon>Thermodesulfobacteriota</taxon>
        <taxon>Desulfarculia</taxon>
        <taxon>Desulfarculales</taxon>
        <taxon>Desulfarculaceae</taxon>
        <taxon>Desulfoferula</taxon>
    </lineage>
</organism>
<dbReference type="InterPro" id="IPR021923">
    <property type="entry name" value="DUF3536"/>
</dbReference>
<dbReference type="KEGG" id="dmp:FAK_35650"/>
<keyword evidence="5" id="KW-0378">Hydrolase</keyword>
<protein>
    <submittedName>
        <fullName evidence="5">Glycoside hydrolase</fullName>
    </submittedName>
</protein>
<evidence type="ECO:0000313" key="6">
    <source>
        <dbReference type="Proteomes" id="UP001366166"/>
    </source>
</evidence>
<dbReference type="AlphaFoldDB" id="A0AAU9EN28"/>
<comment type="similarity">
    <text evidence="1 3">Belongs to the glycosyl hydrolase 57 family.</text>
</comment>
<dbReference type="CDD" id="cd10797">
    <property type="entry name" value="GH57N_APU_like_1"/>
    <property type="match status" value="1"/>
</dbReference>
<evidence type="ECO:0000256" key="1">
    <source>
        <dbReference type="ARBA" id="ARBA00006821"/>
    </source>
</evidence>
<name>A0AAU9EN28_9BACT</name>
<dbReference type="RefSeq" id="WP_338602398.1">
    <property type="nucleotide sequence ID" value="NZ_AP028679.1"/>
</dbReference>
<proteinExistence type="inferred from homology"/>
<dbReference type="InterPro" id="IPR011330">
    <property type="entry name" value="Glyco_hydro/deAcase_b/a-brl"/>
</dbReference>
<accession>A0AAU9EN28</accession>
<reference evidence="6" key="1">
    <citation type="journal article" date="2023" name="Arch. Microbiol.">
        <title>Desulfoferula mesophilus gen. nov. sp. nov., a mesophilic sulfate-reducing bacterium isolated from a brackish lake sediment.</title>
        <authorList>
            <person name="Watanabe T."/>
            <person name="Yabe T."/>
            <person name="Tsuji J.M."/>
            <person name="Fukui M."/>
        </authorList>
    </citation>
    <scope>NUCLEOTIDE SEQUENCE [LARGE SCALE GENOMIC DNA]</scope>
    <source>
        <strain evidence="6">12FAK</strain>
    </source>
</reference>
<dbReference type="Pfam" id="PF12055">
    <property type="entry name" value="DUF3536"/>
    <property type="match status" value="1"/>
</dbReference>
<dbReference type="InterPro" id="IPR027291">
    <property type="entry name" value="Glyco_hydro_38_N_sf"/>
</dbReference>
<evidence type="ECO:0000313" key="5">
    <source>
        <dbReference type="EMBL" id="BEQ16499.1"/>
    </source>
</evidence>
<keyword evidence="6" id="KW-1185">Reference proteome</keyword>
<dbReference type="Proteomes" id="UP001366166">
    <property type="component" value="Chromosome"/>
</dbReference>
<dbReference type="PANTHER" id="PTHR36306">
    <property type="entry name" value="ALPHA-AMYLASE-RELATED-RELATED"/>
    <property type="match status" value="1"/>
</dbReference>
<dbReference type="InterPro" id="IPR052046">
    <property type="entry name" value="GH57_Enzymes"/>
</dbReference>
<gene>
    <name evidence="5" type="ORF">FAK_35650</name>
</gene>
<evidence type="ECO:0000256" key="3">
    <source>
        <dbReference type="RuleBase" id="RU361196"/>
    </source>
</evidence>
<feature type="domain" description="Glycoside hydrolase family 57 N-terminal" evidence="4">
    <location>
        <begin position="70"/>
        <end position="302"/>
    </location>
</feature>
<dbReference type="EMBL" id="AP028679">
    <property type="protein sequence ID" value="BEQ16499.1"/>
    <property type="molecule type" value="Genomic_DNA"/>
</dbReference>